<dbReference type="AlphaFoldDB" id="A0A814G2F3"/>
<evidence type="ECO:0000313" key="2">
    <source>
        <dbReference type="EMBL" id="CAF0989124.1"/>
    </source>
</evidence>
<name>A0A814G2F3_9BILA</name>
<feature type="region of interest" description="Disordered" evidence="1">
    <location>
        <begin position="1011"/>
        <end position="1044"/>
    </location>
</feature>
<dbReference type="PANTHER" id="PTHR36148">
    <property type="entry name" value="50 KDA SPICULE MATRIX PROTEIN-RELATED"/>
    <property type="match status" value="1"/>
</dbReference>
<dbReference type="OrthoDB" id="6497308at2759"/>
<dbReference type="PANTHER" id="PTHR36148:SF3">
    <property type="entry name" value="50 KDA SPICULE MATRIX PROTEIN"/>
    <property type="match status" value="1"/>
</dbReference>
<feature type="compositionally biased region" description="Low complexity" evidence="1">
    <location>
        <begin position="21"/>
        <end position="46"/>
    </location>
</feature>
<dbReference type="InterPro" id="IPR052890">
    <property type="entry name" value="SM50_spicule_matrix"/>
</dbReference>
<evidence type="ECO:0000256" key="1">
    <source>
        <dbReference type="SAM" id="MobiDB-lite"/>
    </source>
</evidence>
<comment type="caution">
    <text evidence="2">The sequence shown here is derived from an EMBL/GenBank/DDBJ whole genome shotgun (WGS) entry which is preliminary data.</text>
</comment>
<dbReference type="EMBL" id="CAJNOC010003576">
    <property type="protein sequence ID" value="CAF0989124.1"/>
    <property type="molecule type" value="Genomic_DNA"/>
</dbReference>
<dbReference type="Proteomes" id="UP000663879">
    <property type="component" value="Unassembled WGS sequence"/>
</dbReference>
<feature type="compositionally biased region" description="Basic residues" evidence="1">
    <location>
        <begin position="1028"/>
        <end position="1039"/>
    </location>
</feature>
<proteinExistence type="predicted"/>
<reference evidence="2" key="1">
    <citation type="submission" date="2021-02" db="EMBL/GenBank/DDBJ databases">
        <authorList>
            <person name="Nowell W R."/>
        </authorList>
    </citation>
    <scope>NUCLEOTIDE SEQUENCE</scope>
    <source>
        <strain evidence="2">Ploen Becks lab</strain>
    </source>
</reference>
<accession>A0A814G2F3</accession>
<evidence type="ECO:0000313" key="3">
    <source>
        <dbReference type="Proteomes" id="UP000663879"/>
    </source>
</evidence>
<keyword evidence="3" id="KW-1185">Reference proteome</keyword>
<protein>
    <submittedName>
        <fullName evidence="2">Uncharacterized protein</fullName>
    </submittedName>
</protein>
<feature type="region of interest" description="Disordered" evidence="1">
    <location>
        <begin position="1"/>
        <end position="54"/>
    </location>
</feature>
<sequence>MMKPEKVIPDPNRIQPPPQPQITQVQQPRPPQITQVRPQQQQQQQPQPTPVPLPQPSFNYIYIDRAILGDISVPYIIRQNDPVQNYVAVRIIEKMILSQFENTMSQEYKDFGILATYQCTQAEINLFNEINQNYVDGMYGNVPFTIQSDMLVSLEKFLKFYEIVKKTVPLKNKKNLDLINQYQQQKNQNQQSTRQVQTNQPIIEQQPQQQQSYQLQQQQNQYQHIQQSMQQPVTRPQSYQTYQRIQQQVIQPVIQQNLVRPIQYQGQIMNQAIRYQQPVIPSGYQQYISPGFVTNMYQNRPQQQYVPYRNPTPTVTQLINQPPPPLPTVRPQIPAQVVQLIPMQPVQRPTITSTRPPNPSYIQVRPSATITVNVPVITNRNLTPPLTPLANIIQQQPQQEQPRESKDQIRQQIGRVQGIDQDIIELDAEPVVQQIAQPEFPPDYGFIQINNKIFLFVELSDSFYHYNRKFPKCHKYVPTQHLLKNTNLISENEMRKNLTIIQIDNNQQIQNLLKWFNQKYNGKFNLDILTSDKIELINLIELQYVYAKTPIYFKNLFYFKLEFSPDFLSILNMSGGIFIVNSKEKKMIRPFVKYEDKLLITTDIAIPNNVNFDIIHIQNPKRINEFFQLLLFYFSVRVPNELVENVNTKFYDLKQLMRVCSNKYDILCHFDEDFPKKWLSECDEFSCELKKNETETPVQVTVTNQGTDSVYMSPQSEGDSCESISLAVLNQLEPNEFTQEELKVKPRLRSYSLASILPRKFRINKNFKKLEYIKYAEFFNRRNSCTALKFLDTDTKLTKEDLLNGRGFLTQLVQEALERKKELEKFELKNYKKKPILEPVEIKSEKIDLVPEKISDVVTNKSPISAKLPFNKSTPIKKLIDKNVKTCEFLMDSPARTSSHLSSKKRKKSTLIDDDFNKRARILQAEREIKELKKDLNFVVPDDKIIKLSENEKFNYQIKKPELKNVQVIKAKRDDLYSTDSFDVEYYIKKFKIKDCQVNLERINIANQIERVRMRGKKQSTSSSSSSKKSKNKNQHRKQTVIGSSASSSLLSTASSCYDTFNKTQDFLTSSILSDSSNLDETLMEKKSSSKKKIFRIESDSDEELPRLDLAPRKK</sequence>
<gene>
    <name evidence="2" type="ORF">OXX778_LOCUS15817</name>
</gene>
<organism evidence="2 3">
    <name type="scientific">Brachionus calyciflorus</name>
    <dbReference type="NCBI Taxonomy" id="104777"/>
    <lineage>
        <taxon>Eukaryota</taxon>
        <taxon>Metazoa</taxon>
        <taxon>Spiralia</taxon>
        <taxon>Gnathifera</taxon>
        <taxon>Rotifera</taxon>
        <taxon>Eurotatoria</taxon>
        <taxon>Monogononta</taxon>
        <taxon>Pseudotrocha</taxon>
        <taxon>Ploima</taxon>
        <taxon>Brachionidae</taxon>
        <taxon>Brachionus</taxon>
    </lineage>
</organism>